<dbReference type="Gene3D" id="3.30.530.20">
    <property type="match status" value="1"/>
</dbReference>
<gene>
    <name evidence="3" type="ORF">O4220_01475</name>
</gene>
<comment type="caution">
    <text evidence="3">The sequence shown here is derived from an EMBL/GenBank/DDBJ whole genome shotgun (WGS) entry which is preliminary data.</text>
</comment>
<comment type="similarity">
    <text evidence="1">Belongs to the AHA1 family.</text>
</comment>
<accession>A0ABT4M888</accession>
<dbReference type="CDD" id="cd08896">
    <property type="entry name" value="SRPBCC_CalC_Aha1-like_3"/>
    <property type="match status" value="1"/>
</dbReference>
<evidence type="ECO:0000313" key="3">
    <source>
        <dbReference type="EMBL" id="MCZ4517168.1"/>
    </source>
</evidence>
<feature type="domain" description="Activator of Hsp90 ATPase homologue 1/2-like C-terminal" evidence="2">
    <location>
        <begin position="17"/>
        <end position="154"/>
    </location>
</feature>
<evidence type="ECO:0000313" key="4">
    <source>
        <dbReference type="Proteomes" id="UP001081071"/>
    </source>
</evidence>
<dbReference type="EMBL" id="JAPWIJ010000001">
    <property type="protein sequence ID" value="MCZ4517168.1"/>
    <property type="molecule type" value="Genomic_DNA"/>
</dbReference>
<name>A0ABT4M888_9NOCA</name>
<organism evidence="3 4">
    <name type="scientific">Rhodococcus ruber</name>
    <dbReference type="NCBI Taxonomy" id="1830"/>
    <lineage>
        <taxon>Bacteria</taxon>
        <taxon>Bacillati</taxon>
        <taxon>Actinomycetota</taxon>
        <taxon>Actinomycetes</taxon>
        <taxon>Mycobacteriales</taxon>
        <taxon>Nocardiaceae</taxon>
        <taxon>Rhodococcus</taxon>
    </lineage>
</organism>
<dbReference type="RefSeq" id="WP_269601776.1">
    <property type="nucleotide sequence ID" value="NZ_JAPWIJ010000001.1"/>
</dbReference>
<dbReference type="InterPro" id="IPR013538">
    <property type="entry name" value="ASHA1/2-like_C"/>
</dbReference>
<evidence type="ECO:0000256" key="1">
    <source>
        <dbReference type="ARBA" id="ARBA00006817"/>
    </source>
</evidence>
<sequence>MTSIDPALDLTISRVIKAPRAAVWSAWTDPSKFEKWWIPAPALCRVDAWNPKPGGAFRTLISESGGPYEPHIDGCFLAVDDGERIVFTNSLVEGWRPAPQLFMTAVITFTDHPDGTDYRAHVMHRNEEDRRMHEEYGFYDGWGTVIGQLAEFVEGQARPVERSS</sequence>
<reference evidence="3" key="1">
    <citation type="submission" date="2022-12" db="EMBL/GenBank/DDBJ databases">
        <authorList>
            <person name="Krivoruchko A.V."/>
            <person name="Elkin A."/>
        </authorList>
    </citation>
    <scope>NUCLEOTIDE SEQUENCE</scope>
    <source>
        <strain evidence="3">IEGM 1391</strain>
    </source>
</reference>
<proteinExistence type="inferred from homology"/>
<dbReference type="Proteomes" id="UP001081071">
    <property type="component" value="Unassembled WGS sequence"/>
</dbReference>
<evidence type="ECO:0000259" key="2">
    <source>
        <dbReference type="Pfam" id="PF08327"/>
    </source>
</evidence>
<dbReference type="InterPro" id="IPR023393">
    <property type="entry name" value="START-like_dom_sf"/>
</dbReference>
<protein>
    <submittedName>
        <fullName evidence="3">SRPBCC family protein</fullName>
    </submittedName>
</protein>
<keyword evidence="4" id="KW-1185">Reference proteome</keyword>
<dbReference type="SUPFAM" id="SSF55961">
    <property type="entry name" value="Bet v1-like"/>
    <property type="match status" value="1"/>
</dbReference>
<dbReference type="Pfam" id="PF08327">
    <property type="entry name" value="AHSA1"/>
    <property type="match status" value="1"/>
</dbReference>